<reference evidence="2" key="1">
    <citation type="submission" date="2021-01" db="EMBL/GenBank/DDBJ databases">
        <title>Whole genome shotgun sequence of Actinoplanes cyaneus NBRC 14990.</title>
        <authorList>
            <person name="Komaki H."/>
            <person name="Tamura T."/>
        </authorList>
    </citation>
    <scope>NUCLEOTIDE SEQUENCE</scope>
    <source>
        <strain evidence="2">NBRC 14990</strain>
    </source>
</reference>
<feature type="region of interest" description="Disordered" evidence="1">
    <location>
        <begin position="28"/>
        <end position="68"/>
    </location>
</feature>
<gene>
    <name evidence="2" type="ORF">Acy02nite_87420</name>
</gene>
<dbReference type="Proteomes" id="UP000619479">
    <property type="component" value="Unassembled WGS sequence"/>
</dbReference>
<keyword evidence="3" id="KW-1185">Reference proteome</keyword>
<name>A0A919ITA1_9ACTN</name>
<organism evidence="2 3">
    <name type="scientific">Actinoplanes cyaneus</name>
    <dbReference type="NCBI Taxonomy" id="52696"/>
    <lineage>
        <taxon>Bacteria</taxon>
        <taxon>Bacillati</taxon>
        <taxon>Actinomycetota</taxon>
        <taxon>Actinomycetes</taxon>
        <taxon>Micromonosporales</taxon>
        <taxon>Micromonosporaceae</taxon>
        <taxon>Actinoplanes</taxon>
    </lineage>
</organism>
<evidence type="ECO:0000313" key="3">
    <source>
        <dbReference type="Proteomes" id="UP000619479"/>
    </source>
</evidence>
<evidence type="ECO:0000313" key="2">
    <source>
        <dbReference type="EMBL" id="GID70861.1"/>
    </source>
</evidence>
<evidence type="ECO:0000256" key="1">
    <source>
        <dbReference type="SAM" id="MobiDB-lite"/>
    </source>
</evidence>
<dbReference type="AlphaFoldDB" id="A0A919ITA1"/>
<protein>
    <submittedName>
        <fullName evidence="2">Uncharacterized protein</fullName>
    </submittedName>
</protein>
<comment type="caution">
    <text evidence="2">The sequence shown here is derived from an EMBL/GenBank/DDBJ whole genome shotgun (WGS) entry which is preliminary data.</text>
</comment>
<dbReference type="EMBL" id="BOMH01000085">
    <property type="protein sequence ID" value="GID70861.1"/>
    <property type="molecule type" value="Genomic_DNA"/>
</dbReference>
<accession>A0A919ITA1</accession>
<sequence length="99" mass="10626">MVAAPEMRQSLNASAFSIARERCPIPPSERIVEQPGQPPSQATGEIVSWPRRRRGEQAKAPSQSVSPLYAVPPASASAELSALSATGGWDKKRRCDSQP</sequence>
<proteinExistence type="predicted"/>